<evidence type="ECO:0000259" key="2">
    <source>
        <dbReference type="Pfam" id="PF13546"/>
    </source>
</evidence>
<evidence type="ECO:0000313" key="4">
    <source>
        <dbReference type="Proteomes" id="UP000245051"/>
    </source>
</evidence>
<gene>
    <name evidence="3" type="ORF">DDQ41_14240</name>
</gene>
<feature type="region of interest" description="Disordered" evidence="1">
    <location>
        <begin position="119"/>
        <end position="261"/>
    </location>
</feature>
<dbReference type="EMBL" id="CP029254">
    <property type="protein sequence ID" value="AWK09876.1"/>
    <property type="molecule type" value="Genomic_DNA"/>
</dbReference>
<sequence length="261" mass="28497">MASRARRSLTRSERGVRDTGTRYRPPGSGKGEPEATVRQPAARSPQPAARRPKPAGPGRTEDCQIGVFAAYASTAGRTLVDREFYPPKSWTNERDRCQAAEVPDEREFASRNAIAAAIVRRSAAPPGSSRTPASPRPHPRAELVGPAPAPPSQGPPLPLPSSWALLRGAGGAEPLRERHSARYCAPRSAPCGCTGTRPATAWKPPPSYRAPRPVRPSPRCRTDRLRPTVRSARTRRRCPPARCRSRRTGRPSRRPGRPRSR</sequence>
<feature type="compositionally biased region" description="Pro residues" evidence="1">
    <location>
        <begin position="203"/>
        <end position="216"/>
    </location>
</feature>
<keyword evidence="4" id="KW-1185">Reference proteome</keyword>
<proteinExistence type="predicted"/>
<feature type="compositionally biased region" description="Pro residues" evidence="1">
    <location>
        <begin position="147"/>
        <end position="159"/>
    </location>
</feature>
<dbReference type="Proteomes" id="UP000245051">
    <property type="component" value="Chromosome"/>
</dbReference>
<feature type="compositionally biased region" description="Basic residues" evidence="1">
    <location>
        <begin position="232"/>
        <end position="261"/>
    </location>
</feature>
<evidence type="ECO:0000256" key="1">
    <source>
        <dbReference type="SAM" id="MobiDB-lite"/>
    </source>
</evidence>
<dbReference type="Pfam" id="PF13546">
    <property type="entry name" value="DDE_5"/>
    <property type="match status" value="1"/>
</dbReference>
<reference evidence="3 4" key="1">
    <citation type="submission" date="2018-05" db="EMBL/GenBank/DDBJ databases">
        <title>Complete genome sequence of the Type Strain of Streptomyces spongiicola HNM0071, the producer of staurosporine.</title>
        <authorList>
            <person name="Zhou S."/>
            <person name="Huang X."/>
        </authorList>
    </citation>
    <scope>NUCLEOTIDE SEQUENCE [LARGE SCALE GENOMIC DNA]</scope>
    <source>
        <strain evidence="3 4">HNM0071</strain>
    </source>
</reference>
<feature type="compositionally biased region" description="Low complexity" evidence="1">
    <location>
        <begin position="38"/>
        <end position="49"/>
    </location>
</feature>
<feature type="domain" description="Transposase IS701-like DDE" evidence="2">
    <location>
        <begin position="57"/>
        <end position="123"/>
    </location>
</feature>
<feature type="region of interest" description="Disordered" evidence="1">
    <location>
        <begin position="1"/>
        <end position="62"/>
    </location>
</feature>
<name>A0ABN5KNJ2_9ACTN</name>
<dbReference type="RefSeq" id="WP_109294839.1">
    <property type="nucleotide sequence ID" value="NZ_CP029254.1"/>
</dbReference>
<dbReference type="InterPro" id="IPR038721">
    <property type="entry name" value="IS701-like_DDE_dom"/>
</dbReference>
<accession>A0ABN5KNJ2</accession>
<feature type="compositionally biased region" description="Basic and acidic residues" evidence="1">
    <location>
        <begin position="10"/>
        <end position="21"/>
    </location>
</feature>
<organism evidence="3 4">
    <name type="scientific">Streptomyces spongiicola</name>
    <dbReference type="NCBI Taxonomy" id="1690221"/>
    <lineage>
        <taxon>Bacteria</taxon>
        <taxon>Bacillati</taxon>
        <taxon>Actinomycetota</taxon>
        <taxon>Actinomycetes</taxon>
        <taxon>Kitasatosporales</taxon>
        <taxon>Streptomycetaceae</taxon>
        <taxon>Streptomyces</taxon>
    </lineage>
</organism>
<protein>
    <recommendedName>
        <fullName evidence="2">Transposase IS701-like DDE domain-containing protein</fullName>
    </recommendedName>
</protein>
<evidence type="ECO:0000313" key="3">
    <source>
        <dbReference type="EMBL" id="AWK09876.1"/>
    </source>
</evidence>